<dbReference type="AlphaFoldDB" id="A0A6G1X415"/>
<evidence type="ECO:0000313" key="3">
    <source>
        <dbReference type="Proteomes" id="UP000480185"/>
    </source>
</evidence>
<gene>
    <name evidence="2" type="ORF">GH754_05200</name>
</gene>
<feature type="transmembrane region" description="Helical" evidence="1">
    <location>
        <begin position="58"/>
        <end position="80"/>
    </location>
</feature>
<dbReference type="Proteomes" id="UP000480185">
    <property type="component" value="Unassembled WGS sequence"/>
</dbReference>
<protein>
    <submittedName>
        <fullName evidence="2">Uncharacterized protein</fullName>
    </submittedName>
</protein>
<comment type="caution">
    <text evidence="2">The sequence shown here is derived from an EMBL/GenBank/DDBJ whole genome shotgun (WGS) entry which is preliminary data.</text>
</comment>
<evidence type="ECO:0000256" key="1">
    <source>
        <dbReference type="SAM" id="Phobius"/>
    </source>
</evidence>
<name>A0A6G1X415_9BACI</name>
<dbReference type="EMBL" id="WJNH01000002">
    <property type="protein sequence ID" value="MRG85731.1"/>
    <property type="molecule type" value="Genomic_DNA"/>
</dbReference>
<keyword evidence="3" id="KW-1185">Reference proteome</keyword>
<reference evidence="2 3" key="1">
    <citation type="submission" date="2019-11" db="EMBL/GenBank/DDBJ databases">
        <authorList>
            <person name="Li J."/>
        </authorList>
    </citation>
    <scope>NUCLEOTIDE SEQUENCE [LARGE SCALE GENOMIC DNA]</scope>
    <source>
        <strain evidence="2 3">J4</strain>
    </source>
</reference>
<accession>A0A6G1X415</accession>
<sequence length="81" mass="9245">MNQDPFEKDPLLKQKLDEYHVEVPDFPDKPSPWERFIRLLGSPAKDPLENMVTTTNGFLLLKVIPLTATIIIGLIQALLFL</sequence>
<dbReference type="RefSeq" id="WP_153727642.1">
    <property type="nucleotide sequence ID" value="NZ_WJNH01000002.1"/>
</dbReference>
<dbReference type="OrthoDB" id="2736366at2"/>
<organism evidence="2 3">
    <name type="scientific">Salinibacillus xinjiangensis</name>
    <dbReference type="NCBI Taxonomy" id="1229268"/>
    <lineage>
        <taxon>Bacteria</taxon>
        <taxon>Bacillati</taxon>
        <taxon>Bacillota</taxon>
        <taxon>Bacilli</taxon>
        <taxon>Bacillales</taxon>
        <taxon>Bacillaceae</taxon>
        <taxon>Salinibacillus</taxon>
    </lineage>
</organism>
<keyword evidence="1" id="KW-0472">Membrane</keyword>
<evidence type="ECO:0000313" key="2">
    <source>
        <dbReference type="EMBL" id="MRG85731.1"/>
    </source>
</evidence>
<keyword evidence="1" id="KW-0812">Transmembrane</keyword>
<keyword evidence="1" id="KW-1133">Transmembrane helix</keyword>
<proteinExistence type="predicted"/>